<dbReference type="Gene3D" id="3.40.50.10540">
    <property type="entry name" value="Crotonobetainyl-coa:carnitine coa-transferase, domain 1"/>
    <property type="match status" value="1"/>
</dbReference>
<dbReference type="Gene3D" id="3.30.1540.10">
    <property type="entry name" value="formyl-coa transferase, domain 3"/>
    <property type="match status" value="1"/>
</dbReference>
<dbReference type="Pfam" id="PF02515">
    <property type="entry name" value="CoA_transf_3"/>
    <property type="match status" value="1"/>
</dbReference>
<protein>
    <submittedName>
        <fullName evidence="1">CoA transferase</fullName>
    </submittedName>
</protein>
<dbReference type="InterPro" id="IPR023606">
    <property type="entry name" value="CoA-Trfase_III_dom_1_sf"/>
</dbReference>
<name>A0A5C8PN62_9HYPH</name>
<dbReference type="InterPro" id="IPR003673">
    <property type="entry name" value="CoA-Trfase_fam_III"/>
</dbReference>
<comment type="caution">
    <text evidence="1">The sequence shown here is derived from an EMBL/GenBank/DDBJ whole genome shotgun (WGS) entry which is preliminary data.</text>
</comment>
<dbReference type="AlphaFoldDB" id="A0A5C8PN62"/>
<proteinExistence type="predicted"/>
<reference evidence="1 2" key="1">
    <citation type="submission" date="2019-06" db="EMBL/GenBank/DDBJ databases">
        <title>New taxonomy in bacterial strain CC-CFT640, isolated from vineyard.</title>
        <authorList>
            <person name="Lin S.-Y."/>
            <person name="Tsai C.-F."/>
            <person name="Young C.-C."/>
        </authorList>
    </citation>
    <scope>NUCLEOTIDE SEQUENCE [LARGE SCALE GENOMIC DNA]</scope>
    <source>
        <strain evidence="1 2">CC-CFT640</strain>
    </source>
</reference>
<evidence type="ECO:0000313" key="1">
    <source>
        <dbReference type="EMBL" id="TXL75350.1"/>
    </source>
</evidence>
<dbReference type="InterPro" id="IPR050509">
    <property type="entry name" value="CoA-transferase_III"/>
</dbReference>
<sequence>MIMTLEEQRMAQRPLHDVVVLDLSTRLPGPLATLMLAQAGARVIKVERPPEGDEVRAFAPRVDGMSAHFVWLNRGKQSVTLDLKRREDLAAFEHLVAQADVLVEQFRPGVMDRLGLGPDALCRRHARLIYCSITGYGRDDPRSLDAAHDLNYQADAGLVGAAPLLAGGTPALPPVLLGDIAGGSYPAFMSILLALMQRQQTDEGQFLDIAMSRNIEVFTFWNVIQGTLTGAWPEPGAGRHTGGSPRYQVYRTADDRFLAVAALEDRFWHNFQQAIGLTVRPDWERRAPREVIAAVAARIARHDATHWLAVMAGKDVCCNLAPDLEQAVAANAARRAASGRGSKPLIPLPLAPQFTSGPANLPAPPLGAGNETLVRAQTPRDRAARMV</sequence>
<gene>
    <name evidence="1" type="ORF">FHP25_13985</name>
</gene>
<keyword evidence="2" id="KW-1185">Reference proteome</keyword>
<dbReference type="PANTHER" id="PTHR48228">
    <property type="entry name" value="SUCCINYL-COA--D-CITRAMALATE COA-TRANSFERASE"/>
    <property type="match status" value="1"/>
</dbReference>
<dbReference type="GO" id="GO:0016740">
    <property type="term" value="F:transferase activity"/>
    <property type="evidence" value="ECO:0007669"/>
    <property type="project" value="UniProtKB-KW"/>
</dbReference>
<accession>A0A5C8PN62</accession>
<evidence type="ECO:0000313" key="2">
    <source>
        <dbReference type="Proteomes" id="UP000321638"/>
    </source>
</evidence>
<dbReference type="PANTHER" id="PTHR48228:SF5">
    <property type="entry name" value="ALPHA-METHYLACYL-COA RACEMASE"/>
    <property type="match status" value="1"/>
</dbReference>
<dbReference type="EMBL" id="VDUZ01000014">
    <property type="protein sequence ID" value="TXL75350.1"/>
    <property type="molecule type" value="Genomic_DNA"/>
</dbReference>
<dbReference type="InterPro" id="IPR044855">
    <property type="entry name" value="CoA-Trfase_III_dom3_sf"/>
</dbReference>
<dbReference type="SUPFAM" id="SSF89796">
    <property type="entry name" value="CoA-transferase family III (CaiB/BaiF)"/>
    <property type="match status" value="1"/>
</dbReference>
<organism evidence="1 2">
    <name type="scientific">Vineibacter terrae</name>
    <dbReference type="NCBI Taxonomy" id="2586908"/>
    <lineage>
        <taxon>Bacteria</taxon>
        <taxon>Pseudomonadati</taxon>
        <taxon>Pseudomonadota</taxon>
        <taxon>Alphaproteobacteria</taxon>
        <taxon>Hyphomicrobiales</taxon>
        <taxon>Vineibacter</taxon>
    </lineage>
</organism>
<keyword evidence="1" id="KW-0808">Transferase</keyword>
<dbReference type="Proteomes" id="UP000321638">
    <property type="component" value="Unassembled WGS sequence"/>
</dbReference>